<evidence type="ECO:0000256" key="8">
    <source>
        <dbReference type="ARBA" id="ARBA00049466"/>
    </source>
</evidence>
<dbReference type="InterPro" id="IPR034556">
    <property type="entry name" value="tRNA_wybutosine-synthase"/>
</dbReference>
<evidence type="ECO:0000256" key="2">
    <source>
        <dbReference type="ARBA" id="ARBA00022691"/>
    </source>
</evidence>
<dbReference type="InterPro" id="IPR007197">
    <property type="entry name" value="rSAM"/>
</dbReference>
<comment type="caution">
    <text evidence="11">The sequence shown here is derived from an EMBL/GenBank/DDBJ whole genome shotgun (WGS) entry which is preliminary data.</text>
</comment>
<sequence length="302" mass="35018">MEKVWSILKRQKYRIVGEHSAVKICHWTKKSLTEGRVCYKQRFYGIESHRCLQMTPSVAWCTHKCLFCWRPVEYNEEIPSKYDDPETIIEGCIEAQRELLSGYHGFLEKVDINKLKEAEDPTNVAISLAGEPTLYPDISGLIDGFKKRNFSTFLVTNGTTPEVLASMDTYPDNLYITLPAPTKDTYERVCNPQIKKGWENLNESLELLPKIKTKRRILRLTLVKDFNMADIDEYSKLIEKANPDFIEAKAYMFVGYSRKRLEVENMPMFDDIVEFSKELEEKSGYKIVDSAPESRVVLLSRD</sequence>
<evidence type="ECO:0000256" key="1">
    <source>
        <dbReference type="ARBA" id="ARBA00022485"/>
    </source>
</evidence>
<dbReference type="GO" id="GO:0102521">
    <property type="term" value="F:tRNA-4-demethylwyosine synthase activity"/>
    <property type="evidence" value="ECO:0007669"/>
    <property type="project" value="UniProtKB-EC"/>
</dbReference>
<dbReference type="PROSITE" id="PS51918">
    <property type="entry name" value="RADICAL_SAM"/>
    <property type="match status" value="1"/>
</dbReference>
<keyword evidence="6 9" id="KW-0411">Iron-sulfur</keyword>
<feature type="binding site" evidence="9">
    <location>
        <position position="51"/>
    </location>
    <ligand>
        <name>[4Fe-4S] cluster</name>
        <dbReference type="ChEBI" id="CHEBI:49883"/>
        <label>1</label>
    </ligand>
</feature>
<feature type="domain" description="Radical SAM core" evidence="10">
    <location>
        <begin position="44"/>
        <end position="282"/>
    </location>
</feature>
<evidence type="ECO:0000256" key="5">
    <source>
        <dbReference type="ARBA" id="ARBA00023004"/>
    </source>
</evidence>
<keyword evidence="1 9" id="KW-0004">4Fe-4S</keyword>
<evidence type="ECO:0000256" key="7">
    <source>
        <dbReference type="ARBA" id="ARBA00023239"/>
    </source>
</evidence>
<organism evidence="11 12">
    <name type="scientific">Candidatus Methanofastidiosum methylothiophilum</name>
    <dbReference type="NCBI Taxonomy" id="1705564"/>
    <lineage>
        <taxon>Archaea</taxon>
        <taxon>Methanobacteriati</taxon>
        <taxon>Methanobacteriota</taxon>
        <taxon>Stenosarchaea group</taxon>
        <taxon>Candidatus Methanofastidiosia</taxon>
        <taxon>Candidatus Methanofastidiosales</taxon>
        <taxon>Candidatus Methanofastidiosaceae</taxon>
        <taxon>Candidatus Methanofastidiosum</taxon>
    </lineage>
</organism>
<dbReference type="AlphaFoldDB" id="A0A150IWR6"/>
<comment type="subunit">
    <text evidence="9">Monomer.</text>
</comment>
<dbReference type="InterPro" id="IPR023993">
    <property type="entry name" value="TYW1_archaea"/>
</dbReference>
<dbReference type="PANTHER" id="PTHR13930">
    <property type="entry name" value="S-ADENOSYL-L-METHIONINE-DEPENDENT TRNA 4-DEMETHYLWYOSINE SYNTHASE"/>
    <property type="match status" value="1"/>
</dbReference>
<evidence type="ECO:0000256" key="9">
    <source>
        <dbReference type="HAMAP-Rule" id="MF_01921"/>
    </source>
</evidence>
<dbReference type="GO" id="GO:0046872">
    <property type="term" value="F:metal ion binding"/>
    <property type="evidence" value="ECO:0007669"/>
    <property type="project" value="UniProtKB-KW"/>
</dbReference>
<feature type="binding site" evidence="9">
    <location>
        <position position="38"/>
    </location>
    <ligand>
        <name>[4Fe-4S] cluster</name>
        <dbReference type="ChEBI" id="CHEBI:49883"/>
        <label>1</label>
    </ligand>
</feature>
<dbReference type="InterPro" id="IPR058240">
    <property type="entry name" value="rSAM_sf"/>
</dbReference>
<dbReference type="Proteomes" id="UP000075398">
    <property type="component" value="Unassembled WGS sequence"/>
</dbReference>
<proteinExistence type="inferred from homology"/>
<comment type="catalytic activity">
    <reaction evidence="8 9">
        <text>N(1)-methylguanosine(37) in tRNA(Phe) + pyruvate + S-adenosyl-L-methionine = 4-demethylwyosine(37) in tRNA(Phe) + 5'-deoxyadenosine + L-methionine + CO2 + H2O</text>
        <dbReference type="Rhea" id="RHEA:36347"/>
        <dbReference type="Rhea" id="RHEA-COMP:10164"/>
        <dbReference type="Rhea" id="RHEA-COMP:10165"/>
        <dbReference type="ChEBI" id="CHEBI:15361"/>
        <dbReference type="ChEBI" id="CHEBI:15377"/>
        <dbReference type="ChEBI" id="CHEBI:16526"/>
        <dbReference type="ChEBI" id="CHEBI:17319"/>
        <dbReference type="ChEBI" id="CHEBI:57844"/>
        <dbReference type="ChEBI" id="CHEBI:59789"/>
        <dbReference type="ChEBI" id="CHEBI:64315"/>
        <dbReference type="ChEBI" id="CHEBI:73542"/>
        <dbReference type="EC" id="4.1.3.44"/>
    </reaction>
</comment>
<comment type="cofactor">
    <cofactor evidence="9">
        <name>[4Fe-4S] cluster</name>
        <dbReference type="ChEBI" id="CHEBI:49883"/>
    </cofactor>
    <text evidence="9">Binds 2 [4Fe-4S] clusters. Binds 1 [4Fe-4S] cluster coordinated with 3 cysteines and an exchangeable S-adenosyl-L-methionine.</text>
</comment>
<feature type="binding site" evidence="9">
    <location>
        <position position="68"/>
    </location>
    <ligand>
        <name>[4Fe-4S] cluster</name>
        <dbReference type="ChEBI" id="CHEBI:49883"/>
        <label>2</label>
        <note>4Fe-4S-S-AdoMet</note>
    </ligand>
</feature>
<accession>A0A150IWR6</accession>
<dbReference type="NCBIfam" id="TIGR03972">
    <property type="entry name" value="rSAM_TYW1"/>
    <property type="match status" value="1"/>
</dbReference>
<reference evidence="11 12" key="1">
    <citation type="journal article" date="2016" name="ISME J.">
        <title>Chasing the elusive Euryarchaeota class WSA2: genomes reveal a uniquely fastidious methyl-reducing methanogen.</title>
        <authorList>
            <person name="Nobu M.K."/>
            <person name="Narihiro T."/>
            <person name="Kuroda K."/>
            <person name="Mei R."/>
            <person name="Liu W.T."/>
        </authorList>
    </citation>
    <scope>NUCLEOTIDE SEQUENCE [LARGE SCALE GENOMIC DNA]</scope>
    <source>
        <strain evidence="11">U1lsi0528_Bin055</strain>
    </source>
</reference>
<keyword evidence="3 9" id="KW-0819">tRNA processing</keyword>
<evidence type="ECO:0000256" key="6">
    <source>
        <dbReference type="ARBA" id="ARBA00023014"/>
    </source>
</evidence>
<dbReference type="GO" id="GO:0051539">
    <property type="term" value="F:4 iron, 4 sulfur cluster binding"/>
    <property type="evidence" value="ECO:0007669"/>
    <property type="project" value="UniProtKB-UniRule"/>
</dbReference>
<name>A0A150IWR6_9EURY</name>
<evidence type="ECO:0000313" key="12">
    <source>
        <dbReference type="Proteomes" id="UP000075398"/>
    </source>
</evidence>
<dbReference type="EC" id="4.1.3.44" evidence="9"/>
<dbReference type="CDD" id="cd01335">
    <property type="entry name" value="Radical_SAM"/>
    <property type="match status" value="1"/>
</dbReference>
<dbReference type="SFLD" id="SFLDF00284">
    <property type="entry name" value="tRNA_wybutosine-synthesizing"/>
    <property type="match status" value="1"/>
</dbReference>
<dbReference type="SUPFAM" id="SSF102114">
    <property type="entry name" value="Radical SAM enzymes"/>
    <property type="match status" value="1"/>
</dbReference>
<keyword evidence="7 9" id="KW-0456">Lyase</keyword>
<comment type="function">
    <text evidence="9">Component of the wyosine derivatives biosynthesis pathway that catalyzes the condensation of N-methylguanine with 2 carbon atoms from pyruvate to form the tricyclic 4-demethylwyosine (imG-14) on guanosine-37 of tRNA(Phe).</text>
</comment>
<comment type="subcellular location">
    <subcellularLocation>
        <location evidence="9">Cytoplasm</location>
    </subcellularLocation>
</comment>
<feature type="binding site" evidence="9">
    <location>
        <position position="25"/>
    </location>
    <ligand>
        <name>[4Fe-4S] cluster</name>
        <dbReference type="ChEBI" id="CHEBI:49883"/>
        <label>1</label>
    </ligand>
</feature>
<dbReference type="Pfam" id="PF04055">
    <property type="entry name" value="Radical_SAM"/>
    <property type="match status" value="1"/>
</dbReference>
<evidence type="ECO:0000256" key="3">
    <source>
        <dbReference type="ARBA" id="ARBA00022694"/>
    </source>
</evidence>
<gene>
    <name evidence="9 11" type="primary">taw1</name>
    <name evidence="11" type="ORF">AMQ22_01637</name>
</gene>
<dbReference type="Pfam" id="PF08608">
    <property type="entry name" value="Wyosine_form"/>
    <property type="match status" value="1"/>
</dbReference>
<evidence type="ECO:0000256" key="4">
    <source>
        <dbReference type="ARBA" id="ARBA00022723"/>
    </source>
</evidence>
<keyword evidence="4 9" id="KW-0479">Metal-binding</keyword>
<evidence type="ECO:0000259" key="10">
    <source>
        <dbReference type="PROSITE" id="PS51918"/>
    </source>
</evidence>
<dbReference type="GO" id="GO:0005737">
    <property type="term" value="C:cytoplasm"/>
    <property type="evidence" value="ECO:0007669"/>
    <property type="project" value="UniProtKB-SubCell"/>
</dbReference>
<keyword evidence="2 9" id="KW-0949">S-adenosyl-L-methionine</keyword>
<dbReference type="EMBL" id="LNGC01000096">
    <property type="protein sequence ID" value="KYC49436.1"/>
    <property type="molecule type" value="Genomic_DNA"/>
</dbReference>
<feature type="binding site" evidence="9">
    <location>
        <position position="65"/>
    </location>
    <ligand>
        <name>[4Fe-4S] cluster</name>
        <dbReference type="ChEBI" id="CHEBI:49883"/>
        <label>2</label>
        <note>4Fe-4S-S-AdoMet</note>
    </ligand>
</feature>
<keyword evidence="9" id="KW-0963">Cytoplasm</keyword>
<dbReference type="SFLD" id="SFLDG01071">
    <property type="entry name" value="tRNA_wybutosine-synthesizing"/>
    <property type="match status" value="1"/>
</dbReference>
<dbReference type="Gene3D" id="3.20.20.70">
    <property type="entry name" value="Aldolase class I"/>
    <property type="match status" value="1"/>
</dbReference>
<comment type="similarity">
    <text evidence="9">Belongs to the TYW1 family.</text>
</comment>
<evidence type="ECO:0000313" key="11">
    <source>
        <dbReference type="EMBL" id="KYC49436.1"/>
    </source>
</evidence>
<dbReference type="STRING" id="1705564.APG08_00821"/>
<feature type="binding site" evidence="9">
    <location>
        <position position="61"/>
    </location>
    <ligand>
        <name>[4Fe-4S] cluster</name>
        <dbReference type="ChEBI" id="CHEBI:49883"/>
        <label>2</label>
        <note>4Fe-4S-S-AdoMet</note>
    </ligand>
</feature>
<dbReference type="GO" id="GO:0008033">
    <property type="term" value="P:tRNA processing"/>
    <property type="evidence" value="ECO:0007669"/>
    <property type="project" value="UniProtKB-UniRule"/>
</dbReference>
<dbReference type="HAMAP" id="MF_01921">
    <property type="entry name" value="TYW1_archaea"/>
    <property type="match status" value="1"/>
</dbReference>
<dbReference type="InterPro" id="IPR013785">
    <property type="entry name" value="Aldolase_TIM"/>
</dbReference>
<dbReference type="PATRIC" id="fig|1705409.3.peg.1716"/>
<keyword evidence="5 9" id="KW-0408">Iron</keyword>
<dbReference type="PANTHER" id="PTHR13930:SF0">
    <property type="entry name" value="S-ADENOSYL-L-METHIONINE-DEPENDENT TRNA 4-DEMETHYLWYOSINE SYNTHASE TYW1-RELATED"/>
    <property type="match status" value="1"/>
</dbReference>
<dbReference type="SFLD" id="SFLDS00029">
    <property type="entry name" value="Radical_SAM"/>
    <property type="match status" value="1"/>
</dbReference>
<protein>
    <recommendedName>
        <fullName evidence="9">S-adenosyl-L-methionine-dependent tRNA 4-demethylwyosine synthase</fullName>
        <ecNumber evidence="9">4.1.3.44</ecNumber>
    </recommendedName>
    <alternativeName>
        <fullName evidence="9">tRNA wyosine derivatives biosynthesis protein Taw1</fullName>
    </alternativeName>
</protein>
<dbReference type="InterPro" id="IPR013917">
    <property type="entry name" value="tRNA_wybutosine-synth"/>
</dbReference>